<protein>
    <submittedName>
        <fullName evidence="5">6737_t:CDS:1</fullName>
    </submittedName>
</protein>
<dbReference type="PANTHER" id="PTHR46093:SF18">
    <property type="entry name" value="FIBRONECTIN TYPE-III DOMAIN-CONTAINING PROTEIN"/>
    <property type="match status" value="1"/>
</dbReference>
<keyword evidence="3" id="KW-0472">Membrane</keyword>
<keyword evidence="3" id="KW-1133">Transmembrane helix</keyword>
<evidence type="ECO:0000256" key="2">
    <source>
        <dbReference type="ARBA" id="ARBA00022737"/>
    </source>
</evidence>
<feature type="chain" id="PRO_5040481802" evidence="4">
    <location>
        <begin position="24"/>
        <end position="561"/>
    </location>
</feature>
<reference evidence="5" key="1">
    <citation type="submission" date="2021-06" db="EMBL/GenBank/DDBJ databases">
        <authorList>
            <person name="Kallberg Y."/>
            <person name="Tangrot J."/>
            <person name="Rosling A."/>
        </authorList>
    </citation>
    <scope>NUCLEOTIDE SEQUENCE</scope>
    <source>
        <strain evidence="5">UK204</strain>
    </source>
</reference>
<dbReference type="SUPFAM" id="SSF117281">
    <property type="entry name" value="Kelch motif"/>
    <property type="match status" value="1"/>
</dbReference>
<dbReference type="OrthoDB" id="432528at2759"/>
<keyword evidence="3" id="KW-0812">Transmembrane</keyword>
<accession>A0A9N9AGJ5</accession>
<gene>
    <name evidence="5" type="ORF">FCALED_LOCUS5133</name>
</gene>
<dbReference type="Pfam" id="PF24681">
    <property type="entry name" value="Kelch_KLHDC2_KLHL20_DRC7"/>
    <property type="match status" value="1"/>
</dbReference>
<evidence type="ECO:0000313" key="5">
    <source>
        <dbReference type="EMBL" id="CAG8530091.1"/>
    </source>
</evidence>
<organism evidence="5 6">
    <name type="scientific">Funneliformis caledonium</name>
    <dbReference type="NCBI Taxonomy" id="1117310"/>
    <lineage>
        <taxon>Eukaryota</taxon>
        <taxon>Fungi</taxon>
        <taxon>Fungi incertae sedis</taxon>
        <taxon>Mucoromycota</taxon>
        <taxon>Glomeromycotina</taxon>
        <taxon>Glomeromycetes</taxon>
        <taxon>Glomerales</taxon>
        <taxon>Glomeraceae</taxon>
        <taxon>Funneliformis</taxon>
    </lineage>
</organism>
<keyword evidence="1" id="KW-0880">Kelch repeat</keyword>
<dbReference type="EMBL" id="CAJVPQ010001062">
    <property type="protein sequence ID" value="CAG8530091.1"/>
    <property type="molecule type" value="Genomic_DNA"/>
</dbReference>
<feature type="signal peptide" evidence="4">
    <location>
        <begin position="1"/>
        <end position="23"/>
    </location>
</feature>
<comment type="caution">
    <text evidence="5">The sequence shown here is derived from an EMBL/GenBank/DDBJ whole genome shotgun (WGS) entry which is preliminary data.</text>
</comment>
<dbReference type="Proteomes" id="UP000789570">
    <property type="component" value="Unassembled WGS sequence"/>
</dbReference>
<feature type="transmembrane region" description="Helical" evidence="3">
    <location>
        <begin position="358"/>
        <end position="381"/>
    </location>
</feature>
<evidence type="ECO:0000256" key="4">
    <source>
        <dbReference type="SAM" id="SignalP"/>
    </source>
</evidence>
<proteinExistence type="predicted"/>
<evidence type="ECO:0000256" key="3">
    <source>
        <dbReference type="SAM" id="Phobius"/>
    </source>
</evidence>
<dbReference type="InterPro" id="IPR015915">
    <property type="entry name" value="Kelch-typ_b-propeller"/>
</dbReference>
<evidence type="ECO:0000256" key="1">
    <source>
        <dbReference type="ARBA" id="ARBA00022441"/>
    </source>
</evidence>
<dbReference type="Gene3D" id="2.120.10.80">
    <property type="entry name" value="Kelch-type beta propeller"/>
    <property type="match status" value="2"/>
</dbReference>
<keyword evidence="6" id="KW-1185">Reference proteome</keyword>
<dbReference type="AlphaFoldDB" id="A0A9N9AGJ5"/>
<sequence length="561" mass="63275">MSKDSSILIIIWLLIQLLIDVNCQAKFKSTTPRYLHTATFINKKLYILGGRNDEMASIAGKKFFYLDVTASFDTNEVLWNDLTGNNNVPSHDSATSVTGGINNNSLILLGGIPQNDKESMDLVYKFETKTNSWTLPRISENKVDNIIISISSLTGIINNGQIYLFGGKVNNEDFNDLLVLDIINLSWGKASIVNAPTPRFYYGATLLPDQCIIYLGGYHDGPLPLNEIYIYDTINNFWATTITRGANPSDRYGFSVVLGLDGRRIIIFGGYHLKSLDPQDSLYVLDLTNFRWYTPKISGKVPSSRIFHQANVIEHYMVISFGMDYNPNIDNDILLLDIGDEQEYIWTSSFEVNPTVPVTIGIIIGSVAGCVLLLLGGLFIYKRYTNKKEKNKVVLPTPEVVGNKDVNRRDINDLRHEILTVPTDNNDDGREITSNIDYQRSGSLRDVDLKNFKNEMLQIVRQEIQQNLKQDVAQNSEQASNANVLENFKNEMIQVVKQEMETLRQDAAHDSGQDLSDKLRRGNNANETTYITSIDPLTLYSTFTKRPHLNSFVHPFLDSAL</sequence>
<dbReference type="InterPro" id="IPR011043">
    <property type="entry name" value="Gal_Oxase/kelch_b-propeller"/>
</dbReference>
<dbReference type="PANTHER" id="PTHR46093">
    <property type="entry name" value="ACYL-COA-BINDING DOMAIN-CONTAINING PROTEIN 5"/>
    <property type="match status" value="1"/>
</dbReference>
<keyword evidence="2" id="KW-0677">Repeat</keyword>
<name>A0A9N9AGJ5_9GLOM</name>
<dbReference type="SUPFAM" id="SSF50965">
    <property type="entry name" value="Galactose oxidase, central domain"/>
    <property type="match status" value="1"/>
</dbReference>
<evidence type="ECO:0000313" key="6">
    <source>
        <dbReference type="Proteomes" id="UP000789570"/>
    </source>
</evidence>
<keyword evidence="4" id="KW-0732">Signal</keyword>